<sequence>MYYFSHAQFITMFCLIKGKNHACWFFLKLQAFVCCCYSCACHFDCFPLLHYLTVLILYSMTTLP</sequence>
<reference evidence="1" key="1">
    <citation type="submission" date="2014-11" db="EMBL/GenBank/DDBJ databases">
        <authorList>
            <person name="Amaro Gonzalez C."/>
        </authorList>
    </citation>
    <scope>NUCLEOTIDE SEQUENCE</scope>
</reference>
<evidence type="ECO:0000313" key="1">
    <source>
        <dbReference type="EMBL" id="JAH14889.1"/>
    </source>
</evidence>
<organism evidence="1">
    <name type="scientific">Anguilla anguilla</name>
    <name type="common">European freshwater eel</name>
    <name type="synonym">Muraena anguilla</name>
    <dbReference type="NCBI Taxonomy" id="7936"/>
    <lineage>
        <taxon>Eukaryota</taxon>
        <taxon>Metazoa</taxon>
        <taxon>Chordata</taxon>
        <taxon>Craniata</taxon>
        <taxon>Vertebrata</taxon>
        <taxon>Euteleostomi</taxon>
        <taxon>Actinopterygii</taxon>
        <taxon>Neopterygii</taxon>
        <taxon>Teleostei</taxon>
        <taxon>Anguilliformes</taxon>
        <taxon>Anguillidae</taxon>
        <taxon>Anguilla</taxon>
    </lineage>
</organism>
<dbReference type="EMBL" id="GBXM01093688">
    <property type="protein sequence ID" value="JAH14889.1"/>
    <property type="molecule type" value="Transcribed_RNA"/>
</dbReference>
<accession>A0A0E9QDN6</accession>
<reference evidence="1" key="2">
    <citation type="journal article" date="2015" name="Fish Shellfish Immunol.">
        <title>Early steps in the European eel (Anguilla anguilla)-Vibrio vulnificus interaction in the gills: Role of the RtxA13 toxin.</title>
        <authorList>
            <person name="Callol A."/>
            <person name="Pajuelo D."/>
            <person name="Ebbesson L."/>
            <person name="Teles M."/>
            <person name="MacKenzie S."/>
            <person name="Amaro C."/>
        </authorList>
    </citation>
    <scope>NUCLEOTIDE SEQUENCE</scope>
</reference>
<dbReference type="AlphaFoldDB" id="A0A0E9QDN6"/>
<name>A0A0E9QDN6_ANGAN</name>
<protein>
    <submittedName>
        <fullName evidence="1">Uncharacterized protein</fullName>
    </submittedName>
</protein>
<proteinExistence type="predicted"/>